<dbReference type="Proteomes" id="UP000302163">
    <property type="component" value="Chromosome"/>
</dbReference>
<dbReference type="InterPro" id="IPR036188">
    <property type="entry name" value="FAD/NAD-bd_sf"/>
</dbReference>
<dbReference type="Pfam" id="PF07992">
    <property type="entry name" value="Pyr_redox_2"/>
    <property type="match status" value="1"/>
</dbReference>
<dbReference type="RefSeq" id="WP_138098029.1">
    <property type="nucleotide sequence ID" value="NZ_CP040428.1"/>
</dbReference>
<evidence type="ECO:0000256" key="3">
    <source>
        <dbReference type="ARBA" id="ARBA00006442"/>
    </source>
</evidence>
<dbReference type="GO" id="GO:0016491">
    <property type="term" value="F:oxidoreductase activity"/>
    <property type="evidence" value="ECO:0007669"/>
    <property type="project" value="UniProtKB-KW"/>
</dbReference>
<feature type="domain" description="FAD/NAD(P)-binding" evidence="9">
    <location>
        <begin position="5"/>
        <end position="278"/>
    </location>
</feature>
<dbReference type="AlphaFoldDB" id="A0A4P8YNR3"/>
<evidence type="ECO:0000256" key="7">
    <source>
        <dbReference type="ARBA" id="ARBA00023002"/>
    </source>
</evidence>
<dbReference type="SUPFAM" id="SSF51905">
    <property type="entry name" value="FAD/NAD(P)-binding domain"/>
    <property type="match status" value="1"/>
</dbReference>
<dbReference type="InterPro" id="IPR023753">
    <property type="entry name" value="FAD/NAD-binding_dom"/>
</dbReference>
<keyword evidence="4" id="KW-0963">Cytoplasm</keyword>
<keyword evidence="5" id="KW-0285">Flavoprotein</keyword>
<dbReference type="OrthoDB" id="9808980at2"/>
<keyword evidence="8" id="KW-0520">NAD</keyword>
<dbReference type="Pfam" id="PF18113">
    <property type="entry name" value="Rbx_binding"/>
    <property type="match status" value="1"/>
</dbReference>
<dbReference type="PANTHER" id="PTHR43429:SF3">
    <property type="entry name" value="NITRITE REDUCTASE [NAD(P)H]"/>
    <property type="match status" value="1"/>
</dbReference>
<organism evidence="11 12">
    <name type="scientific">Jejubacter calystegiae</name>
    <dbReference type="NCBI Taxonomy" id="2579935"/>
    <lineage>
        <taxon>Bacteria</taxon>
        <taxon>Pseudomonadati</taxon>
        <taxon>Pseudomonadota</taxon>
        <taxon>Gammaproteobacteria</taxon>
        <taxon>Enterobacterales</taxon>
        <taxon>Enterobacteriaceae</taxon>
        <taxon>Jejubacter</taxon>
    </lineage>
</organism>
<protein>
    <submittedName>
        <fullName evidence="11">NADH:flavorubredoxin reductase NorW</fullName>
        <ecNumber evidence="11">1.18.1.-</ecNumber>
    </submittedName>
</protein>
<comment type="similarity">
    <text evidence="3">Belongs to the FAD-dependent oxidoreductase family.</text>
</comment>
<feature type="domain" description="Rubredoxin binding" evidence="10">
    <location>
        <begin position="306"/>
        <end position="375"/>
    </location>
</feature>
<dbReference type="Gene3D" id="3.50.50.60">
    <property type="entry name" value="FAD/NAD(P)-binding domain"/>
    <property type="match status" value="2"/>
</dbReference>
<dbReference type="InterPro" id="IPR050260">
    <property type="entry name" value="FAD-bd_OxRdtase"/>
</dbReference>
<evidence type="ECO:0000259" key="10">
    <source>
        <dbReference type="Pfam" id="PF18113"/>
    </source>
</evidence>
<name>A0A4P8YNR3_9ENTR</name>
<dbReference type="EMBL" id="CP040428">
    <property type="protein sequence ID" value="QCT21873.1"/>
    <property type="molecule type" value="Genomic_DNA"/>
</dbReference>
<dbReference type="PRINTS" id="PR00411">
    <property type="entry name" value="PNDRDTASEI"/>
</dbReference>
<dbReference type="InterPro" id="IPR041364">
    <property type="entry name" value="Rbx-bd"/>
</dbReference>
<dbReference type="EC" id="1.18.1.-" evidence="11"/>
<evidence type="ECO:0000256" key="5">
    <source>
        <dbReference type="ARBA" id="ARBA00022630"/>
    </source>
</evidence>
<proteinExistence type="inferred from homology"/>
<gene>
    <name evidence="11" type="primary">norW</name>
    <name evidence="11" type="ORF">FEM41_20540</name>
</gene>
<accession>A0A4P8YNR3</accession>
<evidence type="ECO:0000313" key="11">
    <source>
        <dbReference type="EMBL" id="QCT21873.1"/>
    </source>
</evidence>
<evidence type="ECO:0000313" key="12">
    <source>
        <dbReference type="Proteomes" id="UP000302163"/>
    </source>
</evidence>
<evidence type="ECO:0000256" key="4">
    <source>
        <dbReference type="ARBA" id="ARBA00022490"/>
    </source>
</evidence>
<evidence type="ECO:0000256" key="2">
    <source>
        <dbReference type="ARBA" id="ARBA00004496"/>
    </source>
</evidence>
<keyword evidence="6" id="KW-0274">FAD</keyword>
<evidence type="ECO:0000256" key="8">
    <source>
        <dbReference type="ARBA" id="ARBA00023027"/>
    </source>
</evidence>
<evidence type="ECO:0000259" key="9">
    <source>
        <dbReference type="Pfam" id="PF07992"/>
    </source>
</evidence>
<comment type="subcellular location">
    <subcellularLocation>
        <location evidence="2">Cytoplasm</location>
    </subcellularLocation>
</comment>
<keyword evidence="12" id="KW-1185">Reference proteome</keyword>
<dbReference type="GO" id="GO:0005737">
    <property type="term" value="C:cytoplasm"/>
    <property type="evidence" value="ECO:0007669"/>
    <property type="project" value="UniProtKB-SubCell"/>
</dbReference>
<comment type="cofactor">
    <cofactor evidence="1">
        <name>FAD</name>
        <dbReference type="ChEBI" id="CHEBI:57692"/>
    </cofactor>
</comment>
<dbReference type="Gene3D" id="3.30.390.120">
    <property type="match status" value="1"/>
</dbReference>
<dbReference type="KEGG" id="izh:FEM41_20540"/>
<keyword evidence="7 11" id="KW-0560">Oxidoreductase</keyword>
<evidence type="ECO:0000256" key="1">
    <source>
        <dbReference type="ARBA" id="ARBA00001974"/>
    </source>
</evidence>
<sequence length="375" mass="40645">MSQGIVIIGSGFAARQLVKSIRKLDAGVPLTLIAADSIDEYNKPDLSHVMSQGQRADEMTRQRAGEFAEQFNLRLVPDTWVTDIDADNRVVKGNGQQWHYDSLVLATGSSARLPPVEGRELLLTLNSQQEYRACESRLIDARRVMILGGGLIGCELAMDFCRAGKQVTVVDNSPSLLASLLPPEVSGRLQHKLSAMGIEILTGQQLLMLERGATGLEVRLASGRVLEVDEAISAIGLHANSDLARRAGLTVNQGIVVDDGLRTSREHIYALGDCAEINGRLMPFLQPILLGAMTLAKNLLGQNASLKLPAMLVKIKTPELPLQLAGETRRNDLNWQISTGPEGLIAKGFDQAQKLCAFVVSEGQVPQAFALLREL</sequence>
<evidence type="ECO:0000256" key="6">
    <source>
        <dbReference type="ARBA" id="ARBA00022827"/>
    </source>
</evidence>
<dbReference type="PRINTS" id="PR00368">
    <property type="entry name" value="FADPNR"/>
</dbReference>
<reference evidence="11 12" key="1">
    <citation type="submission" date="2019-05" db="EMBL/GenBank/DDBJ databases">
        <title>Complete genome sequence of Izhakiella calystegiae KSNA2, an endophyte isolated from beach morning glory (Calystegia soldanella).</title>
        <authorList>
            <person name="Jiang L."/>
            <person name="Jeong J.C."/>
            <person name="Kim C.Y."/>
            <person name="Kim D.H."/>
            <person name="Kim S.W."/>
            <person name="Lee j."/>
        </authorList>
    </citation>
    <scope>NUCLEOTIDE SEQUENCE [LARGE SCALE GENOMIC DNA]</scope>
    <source>
        <strain evidence="11 12">KSNA2</strain>
    </source>
</reference>
<dbReference type="PANTHER" id="PTHR43429">
    <property type="entry name" value="PYRIDINE NUCLEOTIDE-DISULFIDE OXIDOREDUCTASE DOMAIN-CONTAINING"/>
    <property type="match status" value="1"/>
</dbReference>
<dbReference type="NCBIfam" id="NF003437">
    <property type="entry name" value="PRK04965.1"/>
    <property type="match status" value="1"/>
</dbReference>